<feature type="non-terminal residue" evidence="3">
    <location>
        <position position="329"/>
    </location>
</feature>
<dbReference type="PROSITE" id="PS50068">
    <property type="entry name" value="LDLRA_2"/>
    <property type="match status" value="2"/>
</dbReference>
<evidence type="ECO:0000313" key="3">
    <source>
        <dbReference type="EMBL" id="CAL4156428.1"/>
    </source>
</evidence>
<dbReference type="SMART" id="SM00192">
    <property type="entry name" value="LDLa"/>
    <property type="match status" value="2"/>
</dbReference>
<accession>A0AAV2S0K4</accession>
<dbReference type="SUPFAM" id="SSF57424">
    <property type="entry name" value="LDL receptor-like module"/>
    <property type="match status" value="2"/>
</dbReference>
<dbReference type="EMBL" id="CAXKWB010041469">
    <property type="protein sequence ID" value="CAL4156428.1"/>
    <property type="molecule type" value="Genomic_DNA"/>
</dbReference>
<dbReference type="InterPro" id="IPR002172">
    <property type="entry name" value="LDrepeatLR_classA_rpt"/>
</dbReference>
<dbReference type="CDD" id="cd00112">
    <property type="entry name" value="LDLa"/>
    <property type="match status" value="2"/>
</dbReference>
<evidence type="ECO:0000313" key="4">
    <source>
        <dbReference type="Proteomes" id="UP001497623"/>
    </source>
</evidence>
<dbReference type="PANTHER" id="PTHR22722">
    <property type="entry name" value="LOW-DENSITY LIPOPROTEIN RECEPTOR-RELATED PROTEIN 2-RELATED"/>
    <property type="match status" value="1"/>
</dbReference>
<keyword evidence="4" id="KW-1185">Reference proteome</keyword>
<comment type="caution">
    <text evidence="2">Lacks conserved residue(s) required for the propagation of feature annotation.</text>
</comment>
<dbReference type="GO" id="GO:0005041">
    <property type="term" value="F:low-density lipoprotein particle receptor activity"/>
    <property type="evidence" value="ECO:0007669"/>
    <property type="project" value="TreeGrafter"/>
</dbReference>
<sequence>MTSSSRLGTLNARFCMVSFSKLAQMLCGTVLHEGSSCACGSEPGRRLTLPDLLLNIFHLAPCYNVIFSCIAPLTTNGTNIGVFQRFDFNHSCCICNQSVAIAVQSRDHMHVDSERRIAYPPSMTVHRPLSNIHTDKLYELIMIDQHGKNQAESPHHLHNVCTKDFVKLVQISMCVRNDNTFSGLSRKDCEFGKYRANYCTYNVHAFKEKISEILIFFLYNTLSTLRTCLDNGRNIILQEGSITCSEGQILCGDQSKCISKLYLCDGEEDCPNSSDEINCPTCRRRSVLCANGEKCIRDIHWCDGVKSHCKDGSDEAHCTGIANFKKIIV</sequence>
<evidence type="ECO:0000256" key="1">
    <source>
        <dbReference type="ARBA" id="ARBA00023157"/>
    </source>
</evidence>
<gene>
    <name evidence="3" type="ORF">MNOR_LOCUS31715</name>
</gene>
<comment type="caution">
    <text evidence="3">The sequence shown here is derived from an EMBL/GenBank/DDBJ whole genome shotgun (WGS) entry which is preliminary data.</text>
</comment>
<dbReference type="PANTHER" id="PTHR22722:SF5">
    <property type="entry name" value="LOW-DENSITY LIPOPROTEIN RECEPTOR-RELATED PROTEIN 1B"/>
    <property type="match status" value="1"/>
</dbReference>
<protein>
    <submittedName>
        <fullName evidence="3">Uncharacterized protein</fullName>
    </submittedName>
</protein>
<name>A0AAV2S0K4_MEGNR</name>
<dbReference type="GO" id="GO:0005886">
    <property type="term" value="C:plasma membrane"/>
    <property type="evidence" value="ECO:0007669"/>
    <property type="project" value="TreeGrafter"/>
</dbReference>
<dbReference type="Gene3D" id="4.10.400.10">
    <property type="entry name" value="Low-density Lipoprotein Receptor"/>
    <property type="match status" value="2"/>
</dbReference>
<proteinExistence type="predicted"/>
<reference evidence="3 4" key="1">
    <citation type="submission" date="2024-05" db="EMBL/GenBank/DDBJ databases">
        <authorList>
            <person name="Wallberg A."/>
        </authorList>
    </citation>
    <scope>NUCLEOTIDE SEQUENCE [LARGE SCALE GENOMIC DNA]</scope>
</reference>
<organism evidence="3 4">
    <name type="scientific">Meganyctiphanes norvegica</name>
    <name type="common">Northern krill</name>
    <name type="synonym">Thysanopoda norvegica</name>
    <dbReference type="NCBI Taxonomy" id="48144"/>
    <lineage>
        <taxon>Eukaryota</taxon>
        <taxon>Metazoa</taxon>
        <taxon>Ecdysozoa</taxon>
        <taxon>Arthropoda</taxon>
        <taxon>Crustacea</taxon>
        <taxon>Multicrustacea</taxon>
        <taxon>Malacostraca</taxon>
        <taxon>Eumalacostraca</taxon>
        <taxon>Eucarida</taxon>
        <taxon>Euphausiacea</taxon>
        <taxon>Euphausiidae</taxon>
        <taxon>Meganyctiphanes</taxon>
    </lineage>
</organism>
<feature type="disulfide bond" evidence="2">
    <location>
        <begin position="264"/>
        <end position="279"/>
    </location>
</feature>
<dbReference type="InterPro" id="IPR051221">
    <property type="entry name" value="LDLR-related"/>
</dbReference>
<keyword evidence="1 2" id="KW-1015">Disulfide bond</keyword>
<dbReference type="Proteomes" id="UP001497623">
    <property type="component" value="Unassembled WGS sequence"/>
</dbReference>
<dbReference type="AlphaFoldDB" id="A0AAV2S0K4"/>
<dbReference type="InterPro" id="IPR036055">
    <property type="entry name" value="LDL_receptor-like_sf"/>
</dbReference>
<dbReference type="Pfam" id="PF00057">
    <property type="entry name" value="Ldl_recept_a"/>
    <property type="match status" value="2"/>
</dbReference>
<dbReference type="GO" id="GO:0043235">
    <property type="term" value="C:receptor complex"/>
    <property type="evidence" value="ECO:0007669"/>
    <property type="project" value="TreeGrafter"/>
</dbReference>
<evidence type="ECO:0000256" key="2">
    <source>
        <dbReference type="PROSITE-ProRule" id="PRU00124"/>
    </source>
</evidence>